<dbReference type="EMBL" id="BAAAGX010000006">
    <property type="protein sequence ID" value="GAA0226775.1"/>
    <property type="molecule type" value="Genomic_DNA"/>
</dbReference>
<evidence type="ECO:0000313" key="2">
    <source>
        <dbReference type="EMBL" id="GAA0226775.1"/>
    </source>
</evidence>
<reference evidence="2 3" key="1">
    <citation type="journal article" date="2019" name="Int. J. Syst. Evol. Microbiol.">
        <title>The Global Catalogue of Microorganisms (GCM) 10K type strain sequencing project: providing services to taxonomists for standard genome sequencing and annotation.</title>
        <authorList>
            <consortium name="The Broad Institute Genomics Platform"/>
            <consortium name="The Broad Institute Genome Sequencing Center for Infectious Disease"/>
            <person name="Wu L."/>
            <person name="Ma J."/>
        </authorList>
    </citation>
    <scope>NUCLEOTIDE SEQUENCE [LARGE SCALE GENOMIC DNA]</scope>
    <source>
        <strain evidence="2 3">JCM 10425</strain>
    </source>
</reference>
<evidence type="ECO:0000313" key="3">
    <source>
        <dbReference type="Proteomes" id="UP001500967"/>
    </source>
</evidence>
<feature type="compositionally biased region" description="Basic and acidic residues" evidence="1">
    <location>
        <begin position="159"/>
        <end position="170"/>
    </location>
</feature>
<accession>A0ABN0TPH1</accession>
<feature type="compositionally biased region" description="Basic and acidic residues" evidence="1">
    <location>
        <begin position="265"/>
        <end position="280"/>
    </location>
</feature>
<feature type="compositionally biased region" description="Low complexity" evidence="1">
    <location>
        <begin position="334"/>
        <end position="382"/>
    </location>
</feature>
<feature type="compositionally biased region" description="Low complexity" evidence="1">
    <location>
        <begin position="301"/>
        <end position="322"/>
    </location>
</feature>
<feature type="region of interest" description="Disordered" evidence="1">
    <location>
        <begin position="153"/>
        <end position="173"/>
    </location>
</feature>
<evidence type="ECO:0000256" key="1">
    <source>
        <dbReference type="SAM" id="MobiDB-lite"/>
    </source>
</evidence>
<keyword evidence="3" id="KW-1185">Reference proteome</keyword>
<feature type="compositionally biased region" description="Low complexity" evidence="1">
    <location>
        <begin position="393"/>
        <end position="411"/>
    </location>
</feature>
<protein>
    <recommendedName>
        <fullName evidence="4">Anti-sigma-D factor RsdA sigma factor binding region domain-containing protein</fullName>
    </recommendedName>
</protein>
<sequence>MSDHRIPSPYGGPDHRRPADPFADAETDAGVDAILRDDALLDALGRGELPATYRADVTARLLTTWRDDLDEGLPPLHAAEAPAPVLLAPAREDDTDVLPLFDDTAQLPPFSDPDRIDESVRSAFVAAGYARPTEQLPPVRPSEAATEQFRASFDELPPADDKPPVTELGRRGPGRRRRFDRVVVATAAVAAVLAAGSAGSVAAAATAHPGDTLWPISRVVYAERARSIEASEDAHVSLRKAREALERGDTDAAQRYYDEAQQKLDQNVREGSDEADRLSQDLETTAAIPDFPVVPGSRWNPSTAAPSSSAGSSSSSDPSGQSKWKRQRQREGRSSSQASPPGTSTVPTPTTGGATPTNPGPTTGAPDPEPSTQSPEPTPTETKSPDPVPTAEPSTGGTAPAEPGAESAPAE</sequence>
<proteinExistence type="predicted"/>
<comment type="caution">
    <text evidence="2">The sequence shown here is derived from an EMBL/GenBank/DDBJ whole genome shotgun (WGS) entry which is preliminary data.</text>
</comment>
<feature type="region of interest" description="Disordered" evidence="1">
    <location>
        <begin position="265"/>
        <end position="411"/>
    </location>
</feature>
<feature type="region of interest" description="Disordered" evidence="1">
    <location>
        <begin position="1"/>
        <end position="25"/>
    </location>
</feature>
<evidence type="ECO:0008006" key="4">
    <source>
        <dbReference type="Google" id="ProtNLM"/>
    </source>
</evidence>
<dbReference type="RefSeq" id="WP_344647563.1">
    <property type="nucleotide sequence ID" value="NZ_BAAAGX010000006.1"/>
</dbReference>
<gene>
    <name evidence="2" type="ORF">GCM10009539_10160</name>
</gene>
<organism evidence="2 3">
    <name type="scientific">Cryptosporangium japonicum</name>
    <dbReference type="NCBI Taxonomy" id="80872"/>
    <lineage>
        <taxon>Bacteria</taxon>
        <taxon>Bacillati</taxon>
        <taxon>Actinomycetota</taxon>
        <taxon>Actinomycetes</taxon>
        <taxon>Cryptosporangiales</taxon>
        <taxon>Cryptosporangiaceae</taxon>
        <taxon>Cryptosporangium</taxon>
    </lineage>
</organism>
<dbReference type="Proteomes" id="UP001500967">
    <property type="component" value="Unassembled WGS sequence"/>
</dbReference>
<name>A0ABN0TPH1_9ACTN</name>